<feature type="domain" description="PNPLA" evidence="5">
    <location>
        <begin position="6"/>
        <end position="204"/>
    </location>
</feature>
<evidence type="ECO:0000256" key="4">
    <source>
        <dbReference type="PROSITE-ProRule" id="PRU01161"/>
    </source>
</evidence>
<dbReference type="PROSITE" id="PS51635">
    <property type="entry name" value="PNPLA"/>
    <property type="match status" value="1"/>
</dbReference>
<proteinExistence type="predicted"/>
<dbReference type="GO" id="GO:0016787">
    <property type="term" value="F:hydrolase activity"/>
    <property type="evidence" value="ECO:0007669"/>
    <property type="project" value="UniProtKB-UniRule"/>
</dbReference>
<feature type="active site" description="Nucleophile" evidence="4">
    <location>
        <position position="39"/>
    </location>
</feature>
<dbReference type="InterPro" id="IPR016035">
    <property type="entry name" value="Acyl_Trfase/lysoPLipase"/>
</dbReference>
<feature type="short sequence motif" description="GXGXXG" evidence="4">
    <location>
        <begin position="10"/>
        <end position="15"/>
    </location>
</feature>
<feature type="short sequence motif" description="DGA/G" evidence="4">
    <location>
        <begin position="191"/>
        <end position="193"/>
    </location>
</feature>
<evidence type="ECO:0000259" key="5">
    <source>
        <dbReference type="PROSITE" id="PS51635"/>
    </source>
</evidence>
<dbReference type="Gene3D" id="3.40.1090.10">
    <property type="entry name" value="Cytosolic phospholipase A2 catalytic domain"/>
    <property type="match status" value="2"/>
</dbReference>
<evidence type="ECO:0000313" key="6">
    <source>
        <dbReference type="EMBL" id="KEZ91656.1"/>
    </source>
</evidence>
<evidence type="ECO:0000313" key="7">
    <source>
        <dbReference type="Proteomes" id="UP000028525"/>
    </source>
</evidence>
<dbReference type="PANTHER" id="PTHR14226">
    <property type="entry name" value="NEUROPATHY TARGET ESTERASE/SWISS CHEESE D.MELANOGASTER"/>
    <property type="match status" value="1"/>
</dbReference>
<dbReference type="Proteomes" id="UP000028525">
    <property type="component" value="Unassembled WGS sequence"/>
</dbReference>
<reference evidence="6 7" key="1">
    <citation type="submission" date="2014-07" db="EMBL/GenBank/DDBJ databases">
        <title>Draft genome of Clostridium celerecrescens 152B isolated from sediments associated with methane hydrate from Krishna Godavari basin.</title>
        <authorList>
            <person name="Honkalas V.S."/>
            <person name="Dabir A.P."/>
            <person name="Arora P."/>
            <person name="Dhakephalkar P.K."/>
        </authorList>
    </citation>
    <scope>NUCLEOTIDE SEQUENCE [LARGE SCALE GENOMIC DNA]</scope>
    <source>
        <strain evidence="6 7">152B</strain>
    </source>
</reference>
<sequence length="296" mass="32261">MADYGLAMAGGGTRGAAHVGVLSALEEAGLLPDRVAGASAGSIVAGLYASGMTIGDMRETVRWLIKHGRSMIDPDILGIALFLPQFLMGRETTLQGLIKGNRLQRFLCDLTDGLEIQGNCCKGLLVPAVDINSGDTVAFTNMFTEEIPLSALKQEHVKWERSGLLCDIMMSSSSVPAVFRPRQMNGFLLVDGGVTNNLPVDLLISAGEAKVIAVDIGEEYEMPHDYSIIETAFHSFSIMSRELKDCRSSGEILLLKPPMPKGAGLLTFECMEECMENGYVYTKKMIPRIRRVLERR</sequence>
<dbReference type="OrthoDB" id="9770965at2"/>
<dbReference type="GO" id="GO:0016042">
    <property type="term" value="P:lipid catabolic process"/>
    <property type="evidence" value="ECO:0007669"/>
    <property type="project" value="UniProtKB-UniRule"/>
</dbReference>
<name>A0A084JRS2_9FIRM</name>
<evidence type="ECO:0000256" key="3">
    <source>
        <dbReference type="ARBA" id="ARBA00023098"/>
    </source>
</evidence>
<dbReference type="SUPFAM" id="SSF52151">
    <property type="entry name" value="FabD/lysophospholipase-like"/>
    <property type="match status" value="1"/>
</dbReference>
<organism evidence="6 7">
    <name type="scientific">Lacrimispora celerecrescens</name>
    <dbReference type="NCBI Taxonomy" id="29354"/>
    <lineage>
        <taxon>Bacteria</taxon>
        <taxon>Bacillati</taxon>
        <taxon>Bacillota</taxon>
        <taxon>Clostridia</taxon>
        <taxon>Lachnospirales</taxon>
        <taxon>Lachnospiraceae</taxon>
        <taxon>Lacrimispora</taxon>
    </lineage>
</organism>
<accession>A0A084JRS2</accession>
<dbReference type="PANTHER" id="PTHR14226:SF29">
    <property type="entry name" value="NEUROPATHY TARGET ESTERASE SWS"/>
    <property type="match status" value="1"/>
</dbReference>
<feature type="active site" description="Proton acceptor" evidence="4">
    <location>
        <position position="191"/>
    </location>
</feature>
<protein>
    <submittedName>
        <fullName evidence="6">Patatin</fullName>
    </submittedName>
</protein>
<dbReference type="STRING" id="29354.IO98_00280"/>
<dbReference type="Pfam" id="PF01734">
    <property type="entry name" value="Patatin"/>
    <property type="match status" value="1"/>
</dbReference>
<keyword evidence="1 4" id="KW-0378">Hydrolase</keyword>
<dbReference type="RefSeq" id="WP_038276938.1">
    <property type="nucleotide sequence ID" value="NZ_JPME01000002.1"/>
</dbReference>
<dbReference type="EMBL" id="JPME01000002">
    <property type="protein sequence ID" value="KEZ91656.1"/>
    <property type="molecule type" value="Genomic_DNA"/>
</dbReference>
<evidence type="ECO:0000256" key="2">
    <source>
        <dbReference type="ARBA" id="ARBA00022963"/>
    </source>
</evidence>
<keyword evidence="7" id="KW-1185">Reference proteome</keyword>
<evidence type="ECO:0000256" key="1">
    <source>
        <dbReference type="ARBA" id="ARBA00022801"/>
    </source>
</evidence>
<gene>
    <name evidence="6" type="ORF">IO98_00280</name>
</gene>
<dbReference type="InterPro" id="IPR050301">
    <property type="entry name" value="NTE"/>
</dbReference>
<keyword evidence="3 4" id="KW-0443">Lipid metabolism</keyword>
<comment type="caution">
    <text evidence="6">The sequence shown here is derived from an EMBL/GenBank/DDBJ whole genome shotgun (WGS) entry which is preliminary data.</text>
</comment>
<dbReference type="AlphaFoldDB" id="A0A084JRS2"/>
<feature type="short sequence motif" description="GXSXG" evidence="4">
    <location>
        <begin position="37"/>
        <end position="41"/>
    </location>
</feature>
<keyword evidence="2 4" id="KW-0442">Lipid degradation</keyword>
<dbReference type="InterPro" id="IPR002641">
    <property type="entry name" value="PNPLA_dom"/>
</dbReference>